<dbReference type="AlphaFoldDB" id="A0A084UC30"/>
<keyword evidence="3" id="KW-1185">Reference proteome</keyword>
<organism evidence="2 3">
    <name type="scientific">Nitratireductor basaltis</name>
    <dbReference type="NCBI Taxonomy" id="472175"/>
    <lineage>
        <taxon>Bacteria</taxon>
        <taxon>Pseudomonadati</taxon>
        <taxon>Pseudomonadota</taxon>
        <taxon>Alphaproteobacteria</taxon>
        <taxon>Hyphomicrobiales</taxon>
        <taxon>Phyllobacteriaceae</taxon>
        <taxon>Nitratireductor</taxon>
    </lineage>
</organism>
<dbReference type="EMBL" id="JMQM01000001">
    <property type="protein sequence ID" value="KFB10516.1"/>
    <property type="molecule type" value="Genomic_DNA"/>
</dbReference>
<evidence type="ECO:0000256" key="1">
    <source>
        <dbReference type="SAM" id="SignalP"/>
    </source>
</evidence>
<name>A0A084UC30_9HYPH</name>
<evidence type="ECO:0000313" key="2">
    <source>
        <dbReference type="EMBL" id="KFB10516.1"/>
    </source>
</evidence>
<evidence type="ECO:0000313" key="3">
    <source>
        <dbReference type="Proteomes" id="UP000053675"/>
    </source>
</evidence>
<dbReference type="eggNOG" id="ENOG5032SR7">
    <property type="taxonomic scope" value="Bacteria"/>
</dbReference>
<protein>
    <submittedName>
        <fullName evidence="2">Uncharacterized protein</fullName>
    </submittedName>
</protein>
<sequence length="151" mass="16695">MPRRSISRLLTNFIVGAGLTVSIAGSPALAADYLVGPGAIVETSVCAHEKVHAVIQKNFRYQVTHVPHLPDVDIAAIYNTSITRHLPATENSPIERLYCQGTAQLSDGSNRSIWYLIEYGQGFASIGDNVEFCVAGFDRWNVYNNWCRVLR</sequence>
<feature type="chain" id="PRO_5001783156" evidence="1">
    <location>
        <begin position="31"/>
        <end position="151"/>
    </location>
</feature>
<keyword evidence="1" id="KW-0732">Signal</keyword>
<dbReference type="PATRIC" id="fig|472175.3.peg.1561"/>
<accession>A0A084UC30</accession>
<reference evidence="2 3" key="1">
    <citation type="submission" date="2014-05" db="EMBL/GenBank/DDBJ databases">
        <title>Draft Genome Sequence of Nitratireductor basaltis Strain UMTGB225, A Marine Bacterium Isolated from Green Barrel Tunicate.</title>
        <authorList>
            <person name="Gan H.Y."/>
        </authorList>
    </citation>
    <scope>NUCLEOTIDE SEQUENCE [LARGE SCALE GENOMIC DNA]</scope>
    <source>
        <strain evidence="2 3">UMTGB225</strain>
    </source>
</reference>
<dbReference type="STRING" id="472175.EL18_01553"/>
<dbReference type="RefSeq" id="WP_051913871.1">
    <property type="nucleotide sequence ID" value="NZ_JMQM01000001.1"/>
</dbReference>
<comment type="caution">
    <text evidence="2">The sequence shown here is derived from an EMBL/GenBank/DDBJ whole genome shotgun (WGS) entry which is preliminary data.</text>
</comment>
<dbReference type="Proteomes" id="UP000053675">
    <property type="component" value="Unassembled WGS sequence"/>
</dbReference>
<proteinExistence type="predicted"/>
<feature type="signal peptide" evidence="1">
    <location>
        <begin position="1"/>
        <end position="30"/>
    </location>
</feature>
<dbReference type="OrthoDB" id="9808546at2"/>
<gene>
    <name evidence="2" type="ORF">EL18_01553</name>
</gene>